<evidence type="ECO:0000259" key="8">
    <source>
        <dbReference type="PROSITE" id="PS50939"/>
    </source>
</evidence>
<accession>X6MUX2</accession>
<name>X6MUX2_RETFI</name>
<comment type="subcellular location">
    <subcellularLocation>
        <location evidence="1">Membrane</location>
    </subcellularLocation>
</comment>
<dbReference type="EMBL" id="ASPP01015973">
    <property type="protein sequence ID" value="ETO17798.1"/>
    <property type="molecule type" value="Genomic_DNA"/>
</dbReference>
<dbReference type="Gene3D" id="1.20.120.1770">
    <property type="match status" value="1"/>
</dbReference>
<feature type="domain" description="Cytochrome b561" evidence="8">
    <location>
        <begin position="68"/>
        <end position="274"/>
    </location>
</feature>
<keyword evidence="2" id="KW-0813">Transport</keyword>
<dbReference type="Proteomes" id="UP000023152">
    <property type="component" value="Unassembled WGS sequence"/>
</dbReference>
<dbReference type="Pfam" id="PF03188">
    <property type="entry name" value="Cytochrom_B561"/>
    <property type="match status" value="1"/>
</dbReference>
<evidence type="ECO:0000256" key="7">
    <source>
        <dbReference type="SAM" id="Phobius"/>
    </source>
</evidence>
<dbReference type="PROSITE" id="PS50939">
    <property type="entry name" value="CYTOCHROME_B561"/>
    <property type="match status" value="1"/>
</dbReference>
<sequence>MTIGIPIHSISGVHKDNIQNWKQNEMTINNGQVTLVYTRLLDTGDSQDRVFTGNSKTLSVMYAISGQNTRITGQHSIYSSKYYTLDFVSGSTSSHTSVVEIIKRWHGGIMWFAWNLFAYTGLICARYKEILFTKQTPPKIDTWFIFHSWCMRTAALLTLIGFILGVIAVNKSGIQHFSKAHFIVGLIIFIFAMLQPLNAVIRPHKEPRTRRRRIWEFIHKNSGRSALGLSVFNVFSGLILLGVSNAVMILQIIFIVIVGVTVIFLEIRWFLQTRTPGKVVN</sequence>
<feature type="transmembrane region" description="Helical" evidence="7">
    <location>
        <begin position="181"/>
        <end position="201"/>
    </location>
</feature>
<dbReference type="AlphaFoldDB" id="X6MUX2"/>
<dbReference type="InterPro" id="IPR006593">
    <property type="entry name" value="Cyt_b561/ferric_Rdtase_TM"/>
</dbReference>
<keyword evidence="4" id="KW-0249">Electron transport</keyword>
<evidence type="ECO:0000256" key="1">
    <source>
        <dbReference type="ARBA" id="ARBA00004370"/>
    </source>
</evidence>
<dbReference type="PANTHER" id="PTHR47281:SF1">
    <property type="entry name" value="OS09G0557700 PROTEIN"/>
    <property type="match status" value="1"/>
</dbReference>
<evidence type="ECO:0000313" key="9">
    <source>
        <dbReference type="EMBL" id="ETO17798.1"/>
    </source>
</evidence>
<keyword evidence="10" id="KW-1185">Reference proteome</keyword>
<protein>
    <recommendedName>
        <fullName evidence="8">Cytochrome b561 domain-containing protein</fullName>
    </recommendedName>
</protein>
<keyword evidence="5 7" id="KW-1133">Transmembrane helix</keyword>
<keyword evidence="6 7" id="KW-0472">Membrane</keyword>
<comment type="caution">
    <text evidence="9">The sequence shown here is derived from an EMBL/GenBank/DDBJ whole genome shotgun (WGS) entry which is preliminary data.</text>
</comment>
<evidence type="ECO:0000256" key="6">
    <source>
        <dbReference type="ARBA" id="ARBA00023136"/>
    </source>
</evidence>
<reference evidence="9 10" key="1">
    <citation type="journal article" date="2013" name="Curr. Biol.">
        <title>The Genome of the Foraminiferan Reticulomyxa filosa.</title>
        <authorList>
            <person name="Glockner G."/>
            <person name="Hulsmann N."/>
            <person name="Schleicher M."/>
            <person name="Noegel A.A."/>
            <person name="Eichinger L."/>
            <person name="Gallinger C."/>
            <person name="Pawlowski J."/>
            <person name="Sierra R."/>
            <person name="Euteneuer U."/>
            <person name="Pillet L."/>
            <person name="Moustafa A."/>
            <person name="Platzer M."/>
            <person name="Groth M."/>
            <person name="Szafranski K."/>
            <person name="Schliwa M."/>
        </authorList>
    </citation>
    <scope>NUCLEOTIDE SEQUENCE [LARGE SCALE GENOMIC DNA]</scope>
</reference>
<feature type="transmembrane region" description="Helical" evidence="7">
    <location>
        <begin position="249"/>
        <end position="271"/>
    </location>
</feature>
<dbReference type="GO" id="GO:0016020">
    <property type="term" value="C:membrane"/>
    <property type="evidence" value="ECO:0007669"/>
    <property type="project" value="UniProtKB-SubCell"/>
</dbReference>
<dbReference type="SMART" id="SM00665">
    <property type="entry name" value="B561"/>
    <property type="match status" value="1"/>
</dbReference>
<dbReference type="PANTHER" id="PTHR47281">
    <property type="entry name" value="OS09G0557700 PROTEIN"/>
    <property type="match status" value="1"/>
</dbReference>
<dbReference type="CDD" id="cd08760">
    <property type="entry name" value="Cyt_b561_FRRS1_like"/>
    <property type="match status" value="1"/>
</dbReference>
<dbReference type="OrthoDB" id="6372137at2759"/>
<keyword evidence="3 7" id="KW-0812">Transmembrane</keyword>
<feature type="transmembrane region" description="Helical" evidence="7">
    <location>
        <begin position="109"/>
        <end position="128"/>
    </location>
</feature>
<evidence type="ECO:0000256" key="5">
    <source>
        <dbReference type="ARBA" id="ARBA00022989"/>
    </source>
</evidence>
<evidence type="ECO:0000313" key="10">
    <source>
        <dbReference type="Proteomes" id="UP000023152"/>
    </source>
</evidence>
<dbReference type="InterPro" id="IPR045879">
    <property type="entry name" value="B561A"/>
</dbReference>
<evidence type="ECO:0000256" key="4">
    <source>
        <dbReference type="ARBA" id="ARBA00022982"/>
    </source>
</evidence>
<gene>
    <name evidence="9" type="ORF">RFI_19517</name>
</gene>
<organism evidence="9 10">
    <name type="scientific">Reticulomyxa filosa</name>
    <dbReference type="NCBI Taxonomy" id="46433"/>
    <lineage>
        <taxon>Eukaryota</taxon>
        <taxon>Sar</taxon>
        <taxon>Rhizaria</taxon>
        <taxon>Retaria</taxon>
        <taxon>Foraminifera</taxon>
        <taxon>Monothalamids</taxon>
        <taxon>Reticulomyxidae</taxon>
        <taxon>Reticulomyxa</taxon>
    </lineage>
</organism>
<feature type="transmembrane region" description="Helical" evidence="7">
    <location>
        <begin position="222"/>
        <end position="243"/>
    </location>
</feature>
<proteinExistence type="predicted"/>
<evidence type="ECO:0000256" key="2">
    <source>
        <dbReference type="ARBA" id="ARBA00022448"/>
    </source>
</evidence>
<evidence type="ECO:0000256" key="3">
    <source>
        <dbReference type="ARBA" id="ARBA00022692"/>
    </source>
</evidence>
<feature type="transmembrane region" description="Helical" evidence="7">
    <location>
        <begin position="149"/>
        <end position="169"/>
    </location>
</feature>